<dbReference type="EMBL" id="JAWDJW010004323">
    <property type="protein sequence ID" value="KAK3076142.1"/>
    <property type="molecule type" value="Genomic_DNA"/>
</dbReference>
<evidence type="ECO:0000313" key="1">
    <source>
        <dbReference type="EMBL" id="KAK3076142.1"/>
    </source>
</evidence>
<proteinExistence type="predicted"/>
<sequence>MAQRTPKRTKARRNQPTQSHPIPQTTTDYDDTDAAFASDAPPAIDNIAPPPGRSNDQINFNVLHRHNPSITSITSIAPYSVVYQFSPTSEAWEKSGVEGTLFLCSLAPTAAAPER</sequence>
<feature type="non-terminal residue" evidence="1">
    <location>
        <position position="115"/>
    </location>
</feature>
<gene>
    <name evidence="1" type="ORF">LTS18_013815</name>
</gene>
<dbReference type="Proteomes" id="UP001186974">
    <property type="component" value="Unassembled WGS sequence"/>
</dbReference>
<keyword evidence="2" id="KW-1185">Reference proteome</keyword>
<comment type="caution">
    <text evidence="1">The sequence shown here is derived from an EMBL/GenBank/DDBJ whole genome shotgun (WGS) entry which is preliminary data.</text>
</comment>
<protein>
    <submittedName>
        <fullName evidence="1">Uncharacterized protein</fullName>
    </submittedName>
</protein>
<organism evidence="1 2">
    <name type="scientific">Coniosporium uncinatum</name>
    <dbReference type="NCBI Taxonomy" id="93489"/>
    <lineage>
        <taxon>Eukaryota</taxon>
        <taxon>Fungi</taxon>
        <taxon>Dikarya</taxon>
        <taxon>Ascomycota</taxon>
        <taxon>Pezizomycotina</taxon>
        <taxon>Dothideomycetes</taxon>
        <taxon>Dothideomycetes incertae sedis</taxon>
        <taxon>Coniosporium</taxon>
    </lineage>
</organism>
<reference evidence="1" key="1">
    <citation type="submission" date="2024-09" db="EMBL/GenBank/DDBJ databases">
        <title>Black Yeasts Isolated from many extreme environments.</title>
        <authorList>
            <person name="Coleine C."/>
            <person name="Stajich J.E."/>
            <person name="Selbmann L."/>
        </authorList>
    </citation>
    <scope>NUCLEOTIDE SEQUENCE</scope>
    <source>
        <strain evidence="1">CCFEE 5737</strain>
    </source>
</reference>
<evidence type="ECO:0000313" key="2">
    <source>
        <dbReference type="Proteomes" id="UP001186974"/>
    </source>
</evidence>
<name>A0ACC3DHY4_9PEZI</name>
<accession>A0ACC3DHY4</accession>